<dbReference type="EMBL" id="AGVV01000003">
    <property type="protein sequence ID" value="EHK79549.1"/>
    <property type="molecule type" value="Genomic_DNA"/>
</dbReference>
<dbReference type="Proteomes" id="UP000004038">
    <property type="component" value="Unassembled WGS sequence"/>
</dbReference>
<evidence type="ECO:0000313" key="2">
    <source>
        <dbReference type="Proteomes" id="UP000004038"/>
    </source>
</evidence>
<proteinExistence type="predicted"/>
<organism evidence="1 2">
    <name type="scientific">Sinorhizobium meliloti CCNWSX0020</name>
    <dbReference type="NCBI Taxonomy" id="1107881"/>
    <lineage>
        <taxon>Bacteria</taxon>
        <taxon>Pseudomonadati</taxon>
        <taxon>Pseudomonadota</taxon>
        <taxon>Alphaproteobacteria</taxon>
        <taxon>Hyphomicrobiales</taxon>
        <taxon>Rhizobiaceae</taxon>
        <taxon>Sinorhizobium/Ensifer group</taxon>
        <taxon>Sinorhizobium</taxon>
    </lineage>
</organism>
<dbReference type="AlphaFoldDB" id="H0FTL1"/>
<accession>H0FTL1</accession>
<name>H0FTL1_RHIML</name>
<protein>
    <submittedName>
        <fullName evidence="1">Uncharacterized protein</fullName>
    </submittedName>
</protein>
<reference evidence="1 2" key="1">
    <citation type="journal article" date="2012" name="J. Bacteriol.">
        <title>Draft Genome Sequence of Sinorhizobium meliloti CCNWSX0020, a Nitrogen-Fixing Symbiont with Copper Tolerance Capability Isolated from Lead-Zinc Mine Tailings.</title>
        <authorList>
            <person name="Li Z."/>
            <person name="Ma Z."/>
            <person name="Hao X."/>
            <person name="Wei G."/>
        </authorList>
    </citation>
    <scope>NUCLEOTIDE SEQUENCE [LARGE SCALE GENOMIC DNA]</scope>
    <source>
        <strain evidence="1 2">CCNWSX0020</strain>
    </source>
</reference>
<evidence type="ECO:0000313" key="1">
    <source>
        <dbReference type="EMBL" id="EHK79549.1"/>
    </source>
</evidence>
<gene>
    <name evidence="1" type="ORF">SM0020_02400</name>
</gene>
<sequence length="35" mass="3805">MQYGGNISQFYSADGPLTEQVNADKTASLVQDARE</sequence>